<proteinExistence type="predicted"/>
<dbReference type="Proteomes" id="UP000279236">
    <property type="component" value="Unassembled WGS sequence"/>
</dbReference>
<dbReference type="EMBL" id="RSCE01000007">
    <property type="protein sequence ID" value="RSH81174.1"/>
    <property type="molecule type" value="Genomic_DNA"/>
</dbReference>
<feature type="chain" id="PRO_5019031800" description="Extracellular membrane protein CFEM domain-containing protein" evidence="2">
    <location>
        <begin position="23"/>
        <end position="245"/>
    </location>
</feature>
<name>A0A427XQN6_9TREE</name>
<dbReference type="GeneID" id="39593154"/>
<evidence type="ECO:0000313" key="4">
    <source>
        <dbReference type="Proteomes" id="UP000279236"/>
    </source>
</evidence>
<dbReference type="RefSeq" id="XP_028475893.1">
    <property type="nucleotide sequence ID" value="XM_028623919.1"/>
</dbReference>
<evidence type="ECO:0000256" key="2">
    <source>
        <dbReference type="SAM" id="SignalP"/>
    </source>
</evidence>
<accession>A0A427XQN6</accession>
<evidence type="ECO:0000256" key="1">
    <source>
        <dbReference type="SAM" id="MobiDB-lite"/>
    </source>
</evidence>
<feature type="compositionally biased region" description="Pro residues" evidence="1">
    <location>
        <begin position="45"/>
        <end position="55"/>
    </location>
</feature>
<evidence type="ECO:0000313" key="3">
    <source>
        <dbReference type="EMBL" id="RSH81174.1"/>
    </source>
</evidence>
<organism evidence="3 4">
    <name type="scientific">Apiotrichum porosum</name>
    <dbReference type="NCBI Taxonomy" id="105984"/>
    <lineage>
        <taxon>Eukaryota</taxon>
        <taxon>Fungi</taxon>
        <taxon>Dikarya</taxon>
        <taxon>Basidiomycota</taxon>
        <taxon>Agaricomycotina</taxon>
        <taxon>Tremellomycetes</taxon>
        <taxon>Trichosporonales</taxon>
        <taxon>Trichosporonaceae</taxon>
        <taxon>Apiotrichum</taxon>
    </lineage>
</organism>
<reference evidence="3 4" key="1">
    <citation type="submission" date="2018-11" db="EMBL/GenBank/DDBJ databases">
        <title>Genome sequence of Apiotrichum porosum DSM 27194.</title>
        <authorList>
            <person name="Aliyu H."/>
            <person name="Gorte O."/>
            <person name="Ochsenreither K."/>
        </authorList>
    </citation>
    <scope>NUCLEOTIDE SEQUENCE [LARGE SCALE GENOMIC DNA]</scope>
    <source>
        <strain evidence="3 4">DSM 27194</strain>
    </source>
</reference>
<gene>
    <name evidence="3" type="ORF">EHS24_008611</name>
</gene>
<dbReference type="AlphaFoldDB" id="A0A427XQN6"/>
<feature type="region of interest" description="Disordered" evidence="1">
    <location>
        <begin position="33"/>
        <end position="60"/>
    </location>
</feature>
<feature type="signal peptide" evidence="2">
    <location>
        <begin position="1"/>
        <end position="22"/>
    </location>
</feature>
<sequence length="245" mass="24086">MRFTFLLLAVGAAAAVIPPIVGTHVKDVALGSRNASPQPVAGDSAPPPPPPPPPRSVESPEPVVELERIDSDSKCSVMCTQILAALDTYCNSTGSTSRKCAASVCPTVDWALVTACVTCYKSCSDTTAKNTQILAAQSAMLPVCEAYNGGTMRAAASTLNAGGAATGFSAAVTGTGDEDDNGGAASAASAASTASAVSGGAESSNGTTAAAVFGGAKSGSWTKSEPVGLVVVMLGVSVSLLSATV</sequence>
<evidence type="ECO:0008006" key="5">
    <source>
        <dbReference type="Google" id="ProtNLM"/>
    </source>
</evidence>
<keyword evidence="2" id="KW-0732">Signal</keyword>
<keyword evidence="4" id="KW-1185">Reference proteome</keyword>
<comment type="caution">
    <text evidence="3">The sequence shown here is derived from an EMBL/GenBank/DDBJ whole genome shotgun (WGS) entry which is preliminary data.</text>
</comment>
<protein>
    <recommendedName>
        <fullName evidence="5">Extracellular membrane protein CFEM domain-containing protein</fullName>
    </recommendedName>
</protein>